<accession>A0A8J3IHW4</accession>
<evidence type="ECO:0000313" key="2">
    <source>
        <dbReference type="Proteomes" id="UP000597444"/>
    </source>
</evidence>
<gene>
    <name evidence="1" type="ORF">KSF_005890</name>
</gene>
<organism evidence="1 2">
    <name type="scientific">Reticulibacter mediterranei</name>
    <dbReference type="NCBI Taxonomy" id="2778369"/>
    <lineage>
        <taxon>Bacteria</taxon>
        <taxon>Bacillati</taxon>
        <taxon>Chloroflexota</taxon>
        <taxon>Ktedonobacteria</taxon>
        <taxon>Ktedonobacterales</taxon>
        <taxon>Reticulibacteraceae</taxon>
        <taxon>Reticulibacter</taxon>
    </lineage>
</organism>
<keyword evidence="2" id="KW-1185">Reference proteome</keyword>
<dbReference type="Proteomes" id="UP000597444">
    <property type="component" value="Unassembled WGS sequence"/>
</dbReference>
<dbReference type="EMBL" id="BNJK01000001">
    <property type="protein sequence ID" value="GHO90541.1"/>
    <property type="molecule type" value="Genomic_DNA"/>
</dbReference>
<evidence type="ECO:0000313" key="1">
    <source>
        <dbReference type="EMBL" id="GHO90541.1"/>
    </source>
</evidence>
<proteinExistence type="predicted"/>
<reference evidence="1" key="1">
    <citation type="submission" date="2020-10" db="EMBL/GenBank/DDBJ databases">
        <title>Taxonomic study of unclassified bacteria belonging to the class Ktedonobacteria.</title>
        <authorList>
            <person name="Yabe S."/>
            <person name="Wang C.M."/>
            <person name="Zheng Y."/>
            <person name="Sakai Y."/>
            <person name="Cavaletti L."/>
            <person name="Monciardini P."/>
            <person name="Donadio S."/>
        </authorList>
    </citation>
    <scope>NUCLEOTIDE SEQUENCE</scope>
    <source>
        <strain evidence="1">ID150040</strain>
    </source>
</reference>
<comment type="caution">
    <text evidence="1">The sequence shown here is derived from an EMBL/GenBank/DDBJ whole genome shotgun (WGS) entry which is preliminary data.</text>
</comment>
<dbReference type="AlphaFoldDB" id="A0A8J3IHW4"/>
<protein>
    <submittedName>
        <fullName evidence="1">Uncharacterized protein</fullName>
    </submittedName>
</protein>
<sequence length="77" mass="8982">MVLAAASKREGLPLNHEGTFYQERRRDEEELISHGRGRIFKASPMETFMKSPTRFSFEDMSVWNSPVFVKSEKQESE</sequence>
<name>A0A8J3IHW4_9CHLR</name>